<evidence type="ECO:0000256" key="1">
    <source>
        <dbReference type="SAM" id="SignalP"/>
    </source>
</evidence>
<feature type="chain" id="PRO_5019010120" evidence="1">
    <location>
        <begin position="25"/>
        <end position="222"/>
    </location>
</feature>
<evidence type="ECO:0000313" key="3">
    <source>
        <dbReference type="Proteomes" id="UP000281118"/>
    </source>
</evidence>
<protein>
    <submittedName>
        <fullName evidence="2">Uncharacterized protein</fullName>
    </submittedName>
</protein>
<organism evidence="2 3">
    <name type="scientific">Variovorax guangxiensis</name>
    <dbReference type="NCBI Taxonomy" id="1775474"/>
    <lineage>
        <taxon>Bacteria</taxon>
        <taxon>Pseudomonadati</taxon>
        <taxon>Pseudomonadota</taxon>
        <taxon>Betaproteobacteria</taxon>
        <taxon>Burkholderiales</taxon>
        <taxon>Comamonadaceae</taxon>
        <taxon>Variovorax</taxon>
    </lineage>
</organism>
<reference evidence="2 3" key="1">
    <citation type="submission" date="2018-12" db="EMBL/GenBank/DDBJ databases">
        <title>The genome sequences of Variovorax guangxiensis DSM 27352.</title>
        <authorList>
            <person name="Gao J."/>
            <person name="Sun J."/>
        </authorList>
    </citation>
    <scope>NUCLEOTIDE SEQUENCE [LARGE SCALE GENOMIC DNA]</scope>
    <source>
        <strain evidence="2 3">DSM 27352</strain>
    </source>
</reference>
<dbReference type="OrthoDB" id="8845982at2"/>
<dbReference type="PROSITE" id="PS51257">
    <property type="entry name" value="PROKAR_LIPOPROTEIN"/>
    <property type="match status" value="1"/>
</dbReference>
<dbReference type="RefSeq" id="WP_126025022.1">
    <property type="nucleotide sequence ID" value="NZ_RXFT01000016.1"/>
</dbReference>
<comment type="caution">
    <text evidence="2">The sequence shown here is derived from an EMBL/GenBank/DDBJ whole genome shotgun (WGS) entry which is preliminary data.</text>
</comment>
<keyword evidence="1" id="KW-0732">Signal</keyword>
<gene>
    <name evidence="2" type="ORF">EJP67_28075</name>
</gene>
<dbReference type="AlphaFoldDB" id="A0A433MSZ3"/>
<dbReference type="EMBL" id="RXFT01000016">
    <property type="protein sequence ID" value="RUR70922.1"/>
    <property type="molecule type" value="Genomic_DNA"/>
</dbReference>
<name>A0A433MSZ3_9BURK</name>
<dbReference type="Proteomes" id="UP000281118">
    <property type="component" value="Unassembled WGS sequence"/>
</dbReference>
<sequence length="222" mass="24216">MKQIPQLRLVLVLCAVVATTACGRATLPALPYPAIQSSSLLNQYVLALRAAEKRQVAYPDEPLWLHDEGGRSVDTVLNADNAAMVFYGLAHAGVGNEKATNEILNGLPPILQRYETAFEKSQGKWYQEEYVEAIGIQLAMLTVLQPKLSGVLPGPEKMIYRGSSKPVPVAVSDNAQQLVQFYKTSQAEAKSSLLAKAGELAGSERLKPPAKERLQALLARYR</sequence>
<feature type="signal peptide" evidence="1">
    <location>
        <begin position="1"/>
        <end position="24"/>
    </location>
</feature>
<proteinExistence type="predicted"/>
<evidence type="ECO:0000313" key="2">
    <source>
        <dbReference type="EMBL" id="RUR70922.1"/>
    </source>
</evidence>
<accession>A0A433MSZ3</accession>